<gene>
    <name evidence="3" type="ORF">APZ18_08950</name>
</gene>
<feature type="transmembrane region" description="Helical" evidence="1">
    <location>
        <begin position="31"/>
        <end position="50"/>
    </location>
</feature>
<dbReference type="SMART" id="SM00267">
    <property type="entry name" value="GGDEF"/>
    <property type="match status" value="1"/>
</dbReference>
<dbReference type="InterPro" id="IPR052155">
    <property type="entry name" value="Biofilm_reg_signaling"/>
</dbReference>
<feature type="domain" description="GGDEF" evidence="2">
    <location>
        <begin position="158"/>
        <end position="288"/>
    </location>
</feature>
<dbReference type="PROSITE" id="PS50887">
    <property type="entry name" value="GGDEF"/>
    <property type="match status" value="1"/>
</dbReference>
<dbReference type="Gene3D" id="3.30.70.270">
    <property type="match status" value="1"/>
</dbReference>
<evidence type="ECO:0000259" key="2">
    <source>
        <dbReference type="PROSITE" id="PS50887"/>
    </source>
</evidence>
<evidence type="ECO:0000256" key="1">
    <source>
        <dbReference type="SAM" id="Phobius"/>
    </source>
</evidence>
<dbReference type="AlphaFoldDB" id="A0AAW3JS36"/>
<organism evidence="3 4">
    <name type="scientific">Butyribacter intestini</name>
    <dbReference type="NCBI Taxonomy" id="1703332"/>
    <lineage>
        <taxon>Bacteria</taxon>
        <taxon>Bacillati</taxon>
        <taxon>Bacillota</taxon>
        <taxon>Clostridia</taxon>
        <taxon>Lachnospirales</taxon>
        <taxon>Lachnospiraceae</taxon>
        <taxon>Butyribacter</taxon>
    </lineage>
</organism>
<dbReference type="EMBL" id="LLKB01000005">
    <property type="protein sequence ID" value="KQC84843.1"/>
    <property type="molecule type" value="Genomic_DNA"/>
</dbReference>
<reference evidence="3 4" key="1">
    <citation type="submission" date="2015-10" db="EMBL/GenBank/DDBJ databases">
        <title>Butyribacter intestini gen. nov., sp. nov., a butyric acid-producing bacterium of the family Lachnospiraceae isolated from the human faeces.</title>
        <authorList>
            <person name="Zou Y."/>
            <person name="Xue W."/>
            <person name="Luo G."/>
            <person name="Lv M."/>
        </authorList>
    </citation>
    <scope>NUCLEOTIDE SEQUENCE [LARGE SCALE GENOMIC DNA]</scope>
    <source>
        <strain evidence="3 4">TF01-11</strain>
    </source>
</reference>
<protein>
    <recommendedName>
        <fullName evidence="2">GGDEF domain-containing protein</fullName>
    </recommendedName>
</protein>
<feature type="transmembrane region" description="Helical" evidence="1">
    <location>
        <begin position="7"/>
        <end position="25"/>
    </location>
</feature>
<dbReference type="RefSeq" id="WP_055943998.1">
    <property type="nucleotide sequence ID" value="NZ_JAQDCV010000002.1"/>
</dbReference>
<dbReference type="PANTHER" id="PTHR44757:SF2">
    <property type="entry name" value="BIOFILM ARCHITECTURE MAINTENANCE PROTEIN MBAA"/>
    <property type="match status" value="1"/>
</dbReference>
<keyword evidence="4" id="KW-1185">Reference proteome</keyword>
<keyword evidence="1" id="KW-1133">Transmembrane helix</keyword>
<name>A0AAW3JS36_9FIRM</name>
<dbReference type="SUPFAM" id="SSF55073">
    <property type="entry name" value="Nucleotide cyclase"/>
    <property type="match status" value="1"/>
</dbReference>
<dbReference type="InterPro" id="IPR043128">
    <property type="entry name" value="Rev_trsase/Diguanyl_cyclase"/>
</dbReference>
<evidence type="ECO:0000313" key="4">
    <source>
        <dbReference type="Proteomes" id="UP000050833"/>
    </source>
</evidence>
<dbReference type="Proteomes" id="UP000050833">
    <property type="component" value="Unassembled WGS sequence"/>
</dbReference>
<dbReference type="InterPro" id="IPR000160">
    <property type="entry name" value="GGDEF_dom"/>
</dbReference>
<sequence>MKIYVMVDIAATFVTVIAYFFYDFHLNRVSGYYRVFMIMGLLSLFIANFRRIFNNVDDKLRASVLWVLIISNTIPLLSFVLSKNPGGMSDLPVYLMPVGNIYIILALLFSYLMNYMKVFKDDVERQVLLRMAYTDSMTGLYNRAKSMEEFEKLDNGSEAYCVVWLDLNYLKRTNDRYGHEEGDMLITRFSGILKNAFDDIGTVCRMGGDEFCVIIKKSMNDIKIKKCINKMLEFIDEDNKGGNRYFMQTSYGIAGSEEFDMPKTDGVCSRADERMYEMKVKMKAQRTD</sequence>
<dbReference type="InterPro" id="IPR029787">
    <property type="entry name" value="Nucleotide_cyclase"/>
</dbReference>
<dbReference type="NCBIfam" id="TIGR00254">
    <property type="entry name" value="GGDEF"/>
    <property type="match status" value="1"/>
</dbReference>
<evidence type="ECO:0000313" key="3">
    <source>
        <dbReference type="EMBL" id="KQC84843.1"/>
    </source>
</evidence>
<keyword evidence="1" id="KW-0812">Transmembrane</keyword>
<feature type="transmembrane region" description="Helical" evidence="1">
    <location>
        <begin position="93"/>
        <end position="112"/>
    </location>
</feature>
<feature type="transmembrane region" description="Helical" evidence="1">
    <location>
        <begin position="62"/>
        <end position="81"/>
    </location>
</feature>
<dbReference type="PANTHER" id="PTHR44757">
    <property type="entry name" value="DIGUANYLATE CYCLASE DGCP"/>
    <property type="match status" value="1"/>
</dbReference>
<keyword evidence="1" id="KW-0472">Membrane</keyword>
<proteinExistence type="predicted"/>
<accession>A0AAW3JS36</accession>
<dbReference type="CDD" id="cd01949">
    <property type="entry name" value="GGDEF"/>
    <property type="match status" value="1"/>
</dbReference>
<dbReference type="Pfam" id="PF00990">
    <property type="entry name" value="GGDEF"/>
    <property type="match status" value="1"/>
</dbReference>
<comment type="caution">
    <text evidence="3">The sequence shown here is derived from an EMBL/GenBank/DDBJ whole genome shotgun (WGS) entry which is preliminary data.</text>
</comment>